<evidence type="ECO:0000313" key="3">
    <source>
        <dbReference type="Proteomes" id="UP000651271"/>
    </source>
</evidence>
<sequence length="84" mass="9791">MDNLITQISGYAASFFLIISFLIKDQIKLRAVNLIGCIFFVIYGFRLDYAWPIIIPNAIIAFTQIYYLWIKPIPKEESQEDNIN</sequence>
<protein>
    <submittedName>
        <fullName evidence="2">Uroporphyrinogen decarboxylase</fullName>
    </submittedName>
</protein>
<reference evidence="2 3" key="1">
    <citation type="submission" date="2020-08" db="EMBL/GenBank/DDBJ databases">
        <title>Sphingobacterium sp. DN04309 isolated from aquaculture water.</title>
        <authorList>
            <person name="Zhang M."/>
        </authorList>
    </citation>
    <scope>NUCLEOTIDE SEQUENCE [LARGE SCALE GENOMIC DNA]</scope>
    <source>
        <strain evidence="2 3">DN04309</strain>
    </source>
</reference>
<dbReference type="RefSeq" id="WP_165290810.1">
    <property type="nucleotide sequence ID" value="NZ_JACOIJ010000021.1"/>
</dbReference>
<feature type="transmembrane region" description="Helical" evidence="1">
    <location>
        <begin position="6"/>
        <end position="23"/>
    </location>
</feature>
<evidence type="ECO:0000313" key="2">
    <source>
        <dbReference type="EMBL" id="MBD1430159.1"/>
    </source>
</evidence>
<name>A0ABR7YFX9_9SPHI</name>
<proteinExistence type="predicted"/>
<feature type="transmembrane region" description="Helical" evidence="1">
    <location>
        <begin position="30"/>
        <end position="47"/>
    </location>
</feature>
<keyword evidence="3" id="KW-1185">Reference proteome</keyword>
<comment type="caution">
    <text evidence="2">The sequence shown here is derived from an EMBL/GenBank/DDBJ whole genome shotgun (WGS) entry which is preliminary data.</text>
</comment>
<gene>
    <name evidence="2" type="ORF">H8B04_11385</name>
</gene>
<dbReference type="EMBL" id="JACOIJ010000021">
    <property type="protein sequence ID" value="MBD1430159.1"/>
    <property type="molecule type" value="Genomic_DNA"/>
</dbReference>
<accession>A0ABR7YFX9</accession>
<evidence type="ECO:0000256" key="1">
    <source>
        <dbReference type="SAM" id="Phobius"/>
    </source>
</evidence>
<dbReference type="Gene3D" id="1.20.1280.290">
    <property type="match status" value="1"/>
</dbReference>
<feature type="transmembrane region" description="Helical" evidence="1">
    <location>
        <begin position="53"/>
        <end position="70"/>
    </location>
</feature>
<organism evidence="2 3">
    <name type="scientific">Sphingobacterium litopenaei</name>
    <dbReference type="NCBI Taxonomy" id="2763500"/>
    <lineage>
        <taxon>Bacteria</taxon>
        <taxon>Pseudomonadati</taxon>
        <taxon>Bacteroidota</taxon>
        <taxon>Sphingobacteriia</taxon>
        <taxon>Sphingobacteriales</taxon>
        <taxon>Sphingobacteriaceae</taxon>
        <taxon>Sphingobacterium</taxon>
    </lineage>
</organism>
<dbReference type="Proteomes" id="UP000651271">
    <property type="component" value="Unassembled WGS sequence"/>
</dbReference>
<keyword evidence="1" id="KW-1133">Transmembrane helix</keyword>
<keyword evidence="1" id="KW-0812">Transmembrane</keyword>
<keyword evidence="1" id="KW-0472">Membrane</keyword>